<dbReference type="InterPro" id="IPR015422">
    <property type="entry name" value="PyrdxlP-dep_Trfase_small"/>
</dbReference>
<proteinExistence type="inferred from homology"/>
<accession>A0A3D4V5F9</accession>
<evidence type="ECO:0000256" key="5">
    <source>
        <dbReference type="ARBA" id="ARBA00023239"/>
    </source>
</evidence>
<dbReference type="AlphaFoldDB" id="A0A3D4V5F9"/>
<evidence type="ECO:0000313" key="9">
    <source>
        <dbReference type="Proteomes" id="UP000264071"/>
    </source>
</evidence>
<dbReference type="InterPro" id="IPR002129">
    <property type="entry name" value="PyrdxlP-dep_de-COase"/>
</dbReference>
<dbReference type="Gene3D" id="3.90.1150.170">
    <property type="match status" value="1"/>
</dbReference>
<keyword evidence="5 7" id="KW-0456">Lyase</keyword>
<reference evidence="8 9" key="1">
    <citation type="journal article" date="2018" name="Nat. Biotechnol.">
        <title>A standardized bacterial taxonomy based on genome phylogeny substantially revises the tree of life.</title>
        <authorList>
            <person name="Parks D.H."/>
            <person name="Chuvochina M."/>
            <person name="Waite D.W."/>
            <person name="Rinke C."/>
            <person name="Skarshewski A."/>
            <person name="Chaumeil P.A."/>
            <person name="Hugenholtz P."/>
        </authorList>
    </citation>
    <scope>NUCLEOTIDE SEQUENCE [LARGE SCALE GENOMIC DNA]</scope>
    <source>
        <strain evidence="8">UBA8844</strain>
    </source>
</reference>
<dbReference type="GO" id="GO:0019752">
    <property type="term" value="P:carboxylic acid metabolic process"/>
    <property type="evidence" value="ECO:0007669"/>
    <property type="project" value="InterPro"/>
</dbReference>
<evidence type="ECO:0000256" key="1">
    <source>
        <dbReference type="ARBA" id="ARBA00001933"/>
    </source>
</evidence>
<dbReference type="PANTHER" id="PTHR45677">
    <property type="entry name" value="GLUTAMATE DECARBOXYLASE-RELATED"/>
    <property type="match status" value="1"/>
</dbReference>
<evidence type="ECO:0000256" key="7">
    <source>
        <dbReference type="RuleBase" id="RU000382"/>
    </source>
</evidence>
<dbReference type="Gene3D" id="3.90.1150.10">
    <property type="entry name" value="Aspartate Aminotransferase, domain 1"/>
    <property type="match status" value="1"/>
</dbReference>
<dbReference type="GO" id="GO:0005737">
    <property type="term" value="C:cytoplasm"/>
    <property type="evidence" value="ECO:0007669"/>
    <property type="project" value="TreeGrafter"/>
</dbReference>
<dbReference type="GO" id="GO:0030170">
    <property type="term" value="F:pyridoxal phosphate binding"/>
    <property type="evidence" value="ECO:0007669"/>
    <property type="project" value="InterPro"/>
</dbReference>
<comment type="caution">
    <text evidence="8">The sequence shown here is derived from an EMBL/GenBank/DDBJ whole genome shotgun (WGS) entry which is preliminary data.</text>
</comment>
<dbReference type="Proteomes" id="UP000264071">
    <property type="component" value="Unassembled WGS sequence"/>
</dbReference>
<dbReference type="InterPro" id="IPR015421">
    <property type="entry name" value="PyrdxlP-dep_Trfase_major"/>
</dbReference>
<sequence length="500" mass="54469">MSTTHLTGMPEETAPDPLALLEADTTLAAAEPILALVAQYFADTRAGDGPVSTWHSAEVIADRLVEPLPRRSRPLADVARRLSSQLLQDVNRLAHPMYIGHQVSAPLPAAVWTDALISALNQSQAVREMSPSFTPLEHQVIEWMTDLVGWDDRAGGTMTSGGTEATLTALLAARSRAIPDVWTNGVGASPPVLLCGEHAHYAVSRAAGEMGLGLSRVLAIPSDGFRMSVPALREQLQSLRERGISVMAVVATAGCTATGAFDDLNAVADLCDEFADERGPLWLHVDAAHGGGALLSPTHRHRLDGLARAQSLAWDPHKTLLLPLAAGMLLVKDERVLETAFAQQAPYLFTPTGDARGWDMGPRSFQCSRRSDVLKLWVVFQRYGANALGALYDRLCRMARALYDQLDGHPSFRALHEPESNILCFAWYPDGVADADRDDLTNRLRERYNRSGRGWITATTLNGRRVLRITVMNARTDVMHIEALVRGLEAEAQQVLKHPA</sequence>
<evidence type="ECO:0000256" key="4">
    <source>
        <dbReference type="ARBA" id="ARBA00022898"/>
    </source>
</evidence>
<comment type="cofactor">
    <cofactor evidence="1 6 7">
        <name>pyridoxal 5'-phosphate</name>
        <dbReference type="ChEBI" id="CHEBI:597326"/>
    </cofactor>
</comment>
<dbReference type="Pfam" id="PF00282">
    <property type="entry name" value="Pyridoxal_deC"/>
    <property type="match status" value="1"/>
</dbReference>
<keyword evidence="4 6" id="KW-0663">Pyridoxal phosphate</keyword>
<feature type="modified residue" description="N6-(pyridoxal phosphate)lysine" evidence="6">
    <location>
        <position position="318"/>
    </location>
</feature>
<dbReference type="Gene3D" id="3.40.640.10">
    <property type="entry name" value="Type I PLP-dependent aspartate aminotransferase-like (Major domain)"/>
    <property type="match status" value="1"/>
</dbReference>
<name>A0A3D4V5F9_9BACT</name>
<gene>
    <name evidence="8" type="ORF">DGD08_03965</name>
</gene>
<protein>
    <submittedName>
        <fullName evidence="8">Pyridoxal-dependent decarboxylase</fullName>
    </submittedName>
</protein>
<organism evidence="8 9">
    <name type="scientific">Gemmatimonas aurantiaca</name>
    <dbReference type="NCBI Taxonomy" id="173480"/>
    <lineage>
        <taxon>Bacteria</taxon>
        <taxon>Pseudomonadati</taxon>
        <taxon>Gemmatimonadota</taxon>
        <taxon>Gemmatimonadia</taxon>
        <taxon>Gemmatimonadales</taxon>
        <taxon>Gemmatimonadaceae</taxon>
        <taxon>Gemmatimonas</taxon>
    </lineage>
</organism>
<dbReference type="PANTHER" id="PTHR45677:SF8">
    <property type="entry name" value="CYSTEINE SULFINIC ACID DECARBOXYLASE"/>
    <property type="match status" value="1"/>
</dbReference>
<evidence type="ECO:0000256" key="2">
    <source>
        <dbReference type="ARBA" id="ARBA00009533"/>
    </source>
</evidence>
<dbReference type="SUPFAM" id="SSF53383">
    <property type="entry name" value="PLP-dependent transferases"/>
    <property type="match status" value="1"/>
</dbReference>
<evidence type="ECO:0000256" key="3">
    <source>
        <dbReference type="ARBA" id="ARBA00022793"/>
    </source>
</evidence>
<evidence type="ECO:0000256" key="6">
    <source>
        <dbReference type="PIRSR" id="PIRSR602129-50"/>
    </source>
</evidence>
<dbReference type="GO" id="GO:0016831">
    <property type="term" value="F:carboxy-lyase activity"/>
    <property type="evidence" value="ECO:0007669"/>
    <property type="project" value="UniProtKB-KW"/>
</dbReference>
<keyword evidence="3" id="KW-0210">Decarboxylase</keyword>
<comment type="similarity">
    <text evidence="2 7">Belongs to the group II decarboxylase family.</text>
</comment>
<dbReference type="EMBL" id="DPIY01000005">
    <property type="protein sequence ID" value="HCT56350.1"/>
    <property type="molecule type" value="Genomic_DNA"/>
</dbReference>
<dbReference type="InterPro" id="IPR015424">
    <property type="entry name" value="PyrdxlP-dep_Trfase"/>
</dbReference>
<evidence type="ECO:0000313" key="8">
    <source>
        <dbReference type="EMBL" id="HCT56350.1"/>
    </source>
</evidence>